<reference evidence="2 3" key="1">
    <citation type="submission" date="2021-05" db="EMBL/GenBank/DDBJ databases">
        <title>Roseococcus sp. XZZS9, whole genome shotgun sequencing project.</title>
        <authorList>
            <person name="Zhao G."/>
            <person name="Shen L."/>
        </authorList>
    </citation>
    <scope>NUCLEOTIDE SEQUENCE [LARGE SCALE GENOMIC DNA]</scope>
    <source>
        <strain evidence="2 3">XZZS9</strain>
    </source>
</reference>
<dbReference type="SUPFAM" id="SSF159664">
    <property type="entry name" value="CobE/GbiG C-terminal domain-like"/>
    <property type="match status" value="1"/>
</dbReference>
<dbReference type="Proteomes" id="UP000766336">
    <property type="component" value="Unassembled WGS sequence"/>
</dbReference>
<evidence type="ECO:0000313" key="2">
    <source>
        <dbReference type="EMBL" id="MBS7813706.1"/>
    </source>
</evidence>
<comment type="caution">
    <text evidence="2">The sequence shown here is derived from an EMBL/GenBank/DDBJ whole genome shotgun (WGS) entry which is preliminary data.</text>
</comment>
<gene>
    <name evidence="2" type="ORF">KHU32_22390</name>
</gene>
<dbReference type="InterPro" id="IPR052553">
    <property type="entry name" value="CbiG_hydrolase"/>
</dbReference>
<accession>A0ABS5QJ37</accession>
<name>A0ABS5QJ37_9PROT</name>
<evidence type="ECO:0000313" key="3">
    <source>
        <dbReference type="Proteomes" id="UP000766336"/>
    </source>
</evidence>
<dbReference type="PANTHER" id="PTHR37477:SF1">
    <property type="entry name" value="COBALT-PRECORRIN-5A HYDROLASE"/>
    <property type="match status" value="1"/>
</dbReference>
<protein>
    <submittedName>
        <fullName evidence="2">Cobalamin biosynthesis protein</fullName>
    </submittedName>
</protein>
<dbReference type="InterPro" id="IPR036518">
    <property type="entry name" value="CobE/GbiG_C_sf"/>
</dbReference>
<dbReference type="RefSeq" id="WP_213672414.1">
    <property type="nucleotide sequence ID" value="NZ_JAHCDA010000006.1"/>
</dbReference>
<keyword evidence="3" id="KW-1185">Reference proteome</keyword>
<dbReference type="InterPro" id="IPR002750">
    <property type="entry name" value="CobE/GbiG_C"/>
</dbReference>
<dbReference type="Pfam" id="PF01890">
    <property type="entry name" value="CbiG_C"/>
    <property type="match status" value="1"/>
</dbReference>
<sequence>MNLIAGIGCRRGASAEEVIAALDAALAETGRAREAVARLATIPLKAGEPGIAEAAAQLGIEVTIVTDAGDVEVLTESRCSRATAGLGSVAEAAALAAAGVGARLLAPRSSTGRATCALAETAA</sequence>
<organism evidence="2 3">
    <name type="scientific">Roseococcus pinisoli</name>
    <dbReference type="NCBI Taxonomy" id="2835040"/>
    <lineage>
        <taxon>Bacteria</taxon>
        <taxon>Pseudomonadati</taxon>
        <taxon>Pseudomonadota</taxon>
        <taxon>Alphaproteobacteria</taxon>
        <taxon>Acetobacterales</taxon>
        <taxon>Roseomonadaceae</taxon>
        <taxon>Roseococcus</taxon>
    </lineage>
</organism>
<dbReference type="EMBL" id="JAHCDA010000006">
    <property type="protein sequence ID" value="MBS7813706.1"/>
    <property type="molecule type" value="Genomic_DNA"/>
</dbReference>
<proteinExistence type="predicted"/>
<dbReference type="PANTHER" id="PTHR37477">
    <property type="entry name" value="COBALT-PRECORRIN-5A HYDROLASE"/>
    <property type="match status" value="1"/>
</dbReference>
<evidence type="ECO:0000259" key="1">
    <source>
        <dbReference type="Pfam" id="PF01890"/>
    </source>
</evidence>
<dbReference type="Gene3D" id="3.30.420.180">
    <property type="entry name" value="CobE/GbiG C-terminal domain"/>
    <property type="match status" value="1"/>
</dbReference>
<feature type="domain" description="CobE/GbiG C-terminal" evidence="1">
    <location>
        <begin position="3"/>
        <end position="119"/>
    </location>
</feature>